<dbReference type="InterPro" id="IPR004616">
    <property type="entry name" value="Leu/Phe-tRNA_Trfase"/>
</dbReference>
<proteinExistence type="predicted"/>
<dbReference type="Gene3D" id="3.40.630.70">
    <property type="entry name" value="Leucyl/phenylalanyl-tRNA-protein transferase, C-terminal domain"/>
    <property type="match status" value="1"/>
</dbReference>
<name>A0A7S4BZS0_CHRCT</name>
<dbReference type="GO" id="GO:0005737">
    <property type="term" value="C:cytoplasm"/>
    <property type="evidence" value="ECO:0007669"/>
    <property type="project" value="TreeGrafter"/>
</dbReference>
<protein>
    <submittedName>
        <fullName evidence="2">Uncharacterized protein</fullName>
    </submittedName>
</protein>
<evidence type="ECO:0000313" key="2">
    <source>
        <dbReference type="EMBL" id="CAE0782474.1"/>
    </source>
</evidence>
<reference evidence="2" key="1">
    <citation type="submission" date="2021-01" db="EMBL/GenBank/DDBJ databases">
        <authorList>
            <person name="Corre E."/>
            <person name="Pelletier E."/>
            <person name="Niang G."/>
            <person name="Scheremetjew M."/>
            <person name="Finn R."/>
            <person name="Kale V."/>
            <person name="Holt S."/>
            <person name="Cochrane G."/>
            <person name="Meng A."/>
            <person name="Brown T."/>
            <person name="Cohen L."/>
        </authorList>
    </citation>
    <scope>NUCLEOTIDE SEQUENCE</scope>
    <source>
        <strain evidence="2">CCMP645</strain>
    </source>
</reference>
<organism evidence="2">
    <name type="scientific">Chrysotila carterae</name>
    <name type="common">Marine alga</name>
    <name type="synonym">Syracosphaera carterae</name>
    <dbReference type="NCBI Taxonomy" id="13221"/>
    <lineage>
        <taxon>Eukaryota</taxon>
        <taxon>Haptista</taxon>
        <taxon>Haptophyta</taxon>
        <taxon>Prymnesiophyceae</taxon>
        <taxon>Isochrysidales</taxon>
        <taxon>Isochrysidaceae</taxon>
        <taxon>Chrysotila</taxon>
    </lineage>
</organism>
<dbReference type="AlphaFoldDB" id="A0A7S4BZS0"/>
<dbReference type="PANTHER" id="PTHR30098">
    <property type="entry name" value="LEUCYL/PHENYLALANYL-TRNA--PROTEIN TRANSFERASE"/>
    <property type="match status" value="1"/>
</dbReference>
<gene>
    <name evidence="2" type="ORF">PCAR00345_LOCUS35176</name>
</gene>
<dbReference type="GO" id="GO:0008914">
    <property type="term" value="F:leucyl-tRNA--protein transferase activity"/>
    <property type="evidence" value="ECO:0007669"/>
    <property type="project" value="InterPro"/>
</dbReference>
<dbReference type="PANTHER" id="PTHR30098:SF2">
    <property type="entry name" value="LEUCYL_PHENYLALANYL-TRNA--PROTEIN TRANSFERASE"/>
    <property type="match status" value="1"/>
</dbReference>
<dbReference type="InterPro" id="IPR042203">
    <property type="entry name" value="Leu/Phe-tRNA_Trfase_C"/>
</dbReference>
<sequence length="414" mass="45672">MEQASALRVTHSGRGVEALPFSALDEATKQAIRDAQQAKKAAKKQAKKSREAQAAQAHTSSNTGISLENEGVICHQQRGSRCACVAVDLSCSHYPTSISKDDYFDACSGSLCNTGLPFSEKSIQLVVDIVRQCARGENFREVDLSNFNFFLFDVSATSAWSPRQNARLAYEGFITITAKVHRNKPEQPLPELQPFYSVLCWRDFQSSRHVQRALEQIASSTSNYRLIDSPDKQRAWKLLNNYQNLQNGGNWLTADYFAMLQAASADKAINFTLHTIEMHDDSRAAGAGADALPVAGEIGYTIGRVYTSLSGWTGERTRCRVGTVQLVLLGKWLEQKGYAFSSLGHCYSPTMDYKRQLGHRVLPRVDFLDLLASHRAAFDICKGRAACSPNTGECCFSPIEHGESVLASKLIDGQ</sequence>
<feature type="region of interest" description="Disordered" evidence="1">
    <location>
        <begin position="30"/>
        <end position="61"/>
    </location>
</feature>
<dbReference type="EMBL" id="HBIZ01054902">
    <property type="protein sequence ID" value="CAE0782474.1"/>
    <property type="molecule type" value="Transcribed_RNA"/>
</dbReference>
<evidence type="ECO:0000256" key="1">
    <source>
        <dbReference type="SAM" id="MobiDB-lite"/>
    </source>
</evidence>
<dbReference type="GO" id="GO:0030163">
    <property type="term" value="P:protein catabolic process"/>
    <property type="evidence" value="ECO:0007669"/>
    <property type="project" value="InterPro"/>
</dbReference>
<accession>A0A7S4BZS0</accession>